<dbReference type="AlphaFoldDB" id="A0A7V7UX80"/>
<keyword evidence="1" id="KW-0812">Transmembrane</keyword>
<protein>
    <submittedName>
        <fullName evidence="2">Uncharacterized protein</fullName>
    </submittedName>
</protein>
<dbReference type="Proteomes" id="UP000441354">
    <property type="component" value="Unassembled WGS sequence"/>
</dbReference>
<reference evidence="2 3" key="1">
    <citation type="journal article" date="2014" name="Arch. Microbiol.">
        <title>Bacillus mesophilum sp. nov., strain IITR-54T, a novel 4-chlorobiphenyl dechlorinating bacterium.</title>
        <authorList>
            <person name="Manickam N."/>
            <person name="Singh N.K."/>
            <person name="Bajaj A."/>
            <person name="Kumar R.M."/>
            <person name="Kaur G."/>
            <person name="Kaur N."/>
            <person name="Bala M."/>
            <person name="Kumar A."/>
            <person name="Mayilraj S."/>
        </authorList>
    </citation>
    <scope>NUCLEOTIDE SEQUENCE [LARGE SCALE GENOMIC DNA]</scope>
    <source>
        <strain evidence="2 3">IITR-54</strain>
    </source>
</reference>
<name>A0A7V7UX80_9BACI</name>
<dbReference type="RefSeq" id="WP_151572208.1">
    <property type="nucleotide sequence ID" value="NZ_WBOT01000001.1"/>
</dbReference>
<sequence>MNIYKLRIIYIIPNVFCYLMVIGFSIFVFSNAKGIEELSRLSIWVIILLLLFFVSIYGSYRIWSWIKEGKM</sequence>
<gene>
    <name evidence="2" type="ORF">F7732_03185</name>
</gene>
<dbReference type="OrthoDB" id="2474744at2"/>
<feature type="transmembrane region" description="Helical" evidence="1">
    <location>
        <begin position="41"/>
        <end position="63"/>
    </location>
</feature>
<evidence type="ECO:0000313" key="3">
    <source>
        <dbReference type="Proteomes" id="UP000441354"/>
    </source>
</evidence>
<organism evidence="2 3">
    <name type="scientific">Bacillus mesophilum</name>
    <dbReference type="NCBI Taxonomy" id="1071718"/>
    <lineage>
        <taxon>Bacteria</taxon>
        <taxon>Bacillati</taxon>
        <taxon>Bacillota</taxon>
        <taxon>Bacilli</taxon>
        <taxon>Bacillales</taxon>
        <taxon>Bacillaceae</taxon>
        <taxon>Bacillus</taxon>
    </lineage>
</organism>
<keyword evidence="1" id="KW-0472">Membrane</keyword>
<keyword evidence="1" id="KW-1133">Transmembrane helix</keyword>
<keyword evidence="3" id="KW-1185">Reference proteome</keyword>
<evidence type="ECO:0000256" key="1">
    <source>
        <dbReference type="SAM" id="Phobius"/>
    </source>
</evidence>
<dbReference type="EMBL" id="WBOT01000001">
    <property type="protein sequence ID" value="KAB2335591.1"/>
    <property type="molecule type" value="Genomic_DNA"/>
</dbReference>
<proteinExistence type="predicted"/>
<comment type="caution">
    <text evidence="2">The sequence shown here is derived from an EMBL/GenBank/DDBJ whole genome shotgun (WGS) entry which is preliminary data.</text>
</comment>
<accession>A0A7V7UX80</accession>
<feature type="transmembrane region" description="Helical" evidence="1">
    <location>
        <begin position="7"/>
        <end position="29"/>
    </location>
</feature>
<evidence type="ECO:0000313" key="2">
    <source>
        <dbReference type="EMBL" id="KAB2335591.1"/>
    </source>
</evidence>